<dbReference type="InterPro" id="IPR009019">
    <property type="entry name" value="KH_sf_prok-type"/>
</dbReference>
<dbReference type="InterPro" id="IPR004087">
    <property type="entry name" value="KH_dom"/>
</dbReference>
<dbReference type="Pfam" id="PF07650">
    <property type="entry name" value="KH_2"/>
    <property type="match status" value="1"/>
</dbReference>
<protein>
    <recommendedName>
        <fullName evidence="7 8">Small ribosomal subunit protein uS3</fullName>
    </recommendedName>
</protein>
<evidence type="ECO:0000313" key="11">
    <source>
        <dbReference type="Proteomes" id="UP000266287"/>
    </source>
</evidence>
<dbReference type="InterPro" id="IPR057258">
    <property type="entry name" value="Ribosomal_uS3"/>
</dbReference>
<dbReference type="InterPro" id="IPR015946">
    <property type="entry name" value="KH_dom-like_a/b"/>
</dbReference>
<dbReference type="AlphaFoldDB" id="A0A399FY10"/>
<evidence type="ECO:0000256" key="1">
    <source>
        <dbReference type="ARBA" id="ARBA00010761"/>
    </source>
</evidence>
<comment type="caution">
    <text evidence="10">The sequence shown here is derived from an EMBL/GenBank/DDBJ whole genome shotgun (WGS) entry which is preliminary data.</text>
</comment>
<gene>
    <name evidence="8" type="primary">rpsC</name>
    <name evidence="10" type="ORF">B9J77_03170</name>
</gene>
<dbReference type="GO" id="GO:0003735">
    <property type="term" value="F:structural constituent of ribosome"/>
    <property type="evidence" value="ECO:0007669"/>
    <property type="project" value="InterPro"/>
</dbReference>
<dbReference type="PROSITE" id="PS50823">
    <property type="entry name" value="KH_TYPE_2"/>
    <property type="match status" value="1"/>
</dbReference>
<dbReference type="GO" id="GO:0019843">
    <property type="term" value="F:rRNA binding"/>
    <property type="evidence" value="ECO:0007669"/>
    <property type="project" value="UniProtKB-UniRule"/>
</dbReference>
<dbReference type="InterPro" id="IPR036419">
    <property type="entry name" value="Ribosomal_S3_C_sf"/>
</dbReference>
<dbReference type="PANTHER" id="PTHR11760">
    <property type="entry name" value="30S/40S RIBOSOMAL PROTEIN S3"/>
    <property type="match status" value="1"/>
</dbReference>
<keyword evidence="3 8" id="KW-0694">RNA-binding</keyword>
<organism evidence="10 11">
    <name type="scientific">candidate division NPL-UPA2 bacterium Unc8</name>
    <dbReference type="NCBI Taxonomy" id="1980939"/>
    <lineage>
        <taxon>Bacteria</taxon>
    </lineage>
</organism>
<dbReference type="Gene3D" id="3.30.300.20">
    <property type="match status" value="1"/>
</dbReference>
<dbReference type="InterPro" id="IPR004044">
    <property type="entry name" value="KH_dom_type_2"/>
</dbReference>
<dbReference type="Pfam" id="PF00189">
    <property type="entry name" value="Ribosomal_S3_C"/>
    <property type="match status" value="1"/>
</dbReference>
<evidence type="ECO:0000256" key="8">
    <source>
        <dbReference type="HAMAP-Rule" id="MF_01309"/>
    </source>
</evidence>
<name>A0A399FY10_UNCN2</name>
<accession>A0A399FY10</accession>
<feature type="domain" description="KH type-2" evidence="9">
    <location>
        <begin position="38"/>
        <end position="106"/>
    </location>
</feature>
<dbReference type="HAMAP" id="MF_01309_B">
    <property type="entry name" value="Ribosomal_uS3_B"/>
    <property type="match status" value="1"/>
</dbReference>
<evidence type="ECO:0000256" key="7">
    <source>
        <dbReference type="ARBA" id="ARBA00035257"/>
    </source>
</evidence>
<dbReference type="SMART" id="SM00322">
    <property type="entry name" value="KH"/>
    <property type="match status" value="1"/>
</dbReference>
<dbReference type="GO" id="GO:0003729">
    <property type="term" value="F:mRNA binding"/>
    <property type="evidence" value="ECO:0007669"/>
    <property type="project" value="UniProtKB-UniRule"/>
</dbReference>
<proteinExistence type="inferred from homology"/>
<keyword evidence="4 8" id="KW-0689">Ribosomal protein</keyword>
<sequence>MGQKAHPVGLRLGYIRTWDSRWFARRDYGNAIQVDIKTRKLIRQRLPFAGISRIEIERASDRIRITIHTAHPAMVVGRKGAEVDRLRDNIEKEVGKQVFIDIKEIANPALDARLVAENIAQQLQKRAPFRRAMKKAVSIAMKLGAKGVRVACSGRLAGAEMRRGEWYREGKVPMHTLRADIDYGTAIAKTVYGVVGVKVWIFKGEVLLKEREGAAATKKNKVS</sequence>
<evidence type="ECO:0000256" key="5">
    <source>
        <dbReference type="ARBA" id="ARBA00023274"/>
    </source>
</evidence>
<dbReference type="GO" id="GO:0006412">
    <property type="term" value="P:translation"/>
    <property type="evidence" value="ECO:0007669"/>
    <property type="project" value="UniProtKB-UniRule"/>
</dbReference>
<dbReference type="Gene3D" id="3.30.1140.32">
    <property type="entry name" value="Ribosomal protein S3, C-terminal domain"/>
    <property type="match status" value="1"/>
</dbReference>
<dbReference type="CDD" id="cd02412">
    <property type="entry name" value="KH-II_30S_S3"/>
    <property type="match status" value="1"/>
</dbReference>
<comment type="similarity">
    <text evidence="1 8">Belongs to the universal ribosomal protein uS3 family.</text>
</comment>
<comment type="subunit">
    <text evidence="8">Part of the 30S ribosomal subunit. Forms a tight complex with proteins S10 and S14.</text>
</comment>
<evidence type="ECO:0000256" key="2">
    <source>
        <dbReference type="ARBA" id="ARBA00022730"/>
    </source>
</evidence>
<dbReference type="FunFam" id="3.30.300.20:FF:000001">
    <property type="entry name" value="30S ribosomal protein S3"/>
    <property type="match status" value="1"/>
</dbReference>
<evidence type="ECO:0000256" key="4">
    <source>
        <dbReference type="ARBA" id="ARBA00022980"/>
    </source>
</evidence>
<dbReference type="PANTHER" id="PTHR11760:SF19">
    <property type="entry name" value="SMALL RIBOSOMAL SUBUNIT PROTEIN US3C"/>
    <property type="match status" value="1"/>
</dbReference>
<dbReference type="Proteomes" id="UP000266287">
    <property type="component" value="Unassembled WGS sequence"/>
</dbReference>
<dbReference type="EMBL" id="NDHY01000005">
    <property type="protein sequence ID" value="RII00299.1"/>
    <property type="molecule type" value="Genomic_DNA"/>
</dbReference>
<evidence type="ECO:0000256" key="6">
    <source>
        <dbReference type="ARBA" id="ARBA00024998"/>
    </source>
</evidence>
<dbReference type="SUPFAM" id="SSF54821">
    <property type="entry name" value="Ribosomal protein S3 C-terminal domain"/>
    <property type="match status" value="1"/>
</dbReference>
<evidence type="ECO:0000259" key="9">
    <source>
        <dbReference type="PROSITE" id="PS50823"/>
    </source>
</evidence>
<keyword evidence="2 8" id="KW-0699">rRNA-binding</keyword>
<dbReference type="GO" id="GO:0022627">
    <property type="term" value="C:cytosolic small ribosomal subunit"/>
    <property type="evidence" value="ECO:0007669"/>
    <property type="project" value="TreeGrafter"/>
</dbReference>
<dbReference type="InterPro" id="IPR005704">
    <property type="entry name" value="Ribosomal_uS3_bac-typ"/>
</dbReference>
<keyword evidence="5 8" id="KW-0687">Ribonucleoprotein</keyword>
<reference evidence="10 11" key="1">
    <citation type="submission" date="2018-08" db="EMBL/GenBank/DDBJ databases">
        <title>Draft genome of candidate division NPL-UPA2 bacterium Unc8 that adapted to ultra-basic serpentinizing groundwater.</title>
        <authorList>
            <person name="Ishii S."/>
            <person name="Suzuki S."/>
            <person name="Nealson K.H."/>
        </authorList>
    </citation>
    <scope>NUCLEOTIDE SEQUENCE [LARGE SCALE GENOMIC DNA]</scope>
    <source>
        <strain evidence="10">Unc8</strain>
    </source>
</reference>
<evidence type="ECO:0000313" key="10">
    <source>
        <dbReference type="EMBL" id="RII00299.1"/>
    </source>
</evidence>
<evidence type="ECO:0000256" key="3">
    <source>
        <dbReference type="ARBA" id="ARBA00022884"/>
    </source>
</evidence>
<dbReference type="NCBIfam" id="TIGR01009">
    <property type="entry name" value="rpsC_bact"/>
    <property type="match status" value="1"/>
</dbReference>
<dbReference type="InterPro" id="IPR001351">
    <property type="entry name" value="Ribosomal_uS3_C"/>
</dbReference>
<dbReference type="SUPFAM" id="SSF54814">
    <property type="entry name" value="Prokaryotic type KH domain (KH-domain type II)"/>
    <property type="match status" value="1"/>
</dbReference>
<comment type="function">
    <text evidence="6 8">Binds the lower part of the 30S subunit head. Binds mRNA in the 70S ribosome, positioning it for translation.</text>
</comment>